<accession>A0A7K1XTH1</accession>
<evidence type="ECO:0000256" key="1">
    <source>
        <dbReference type="SAM" id="Phobius"/>
    </source>
</evidence>
<dbReference type="EMBL" id="WVHS01000001">
    <property type="protein sequence ID" value="MXV14107.1"/>
    <property type="molecule type" value="Genomic_DNA"/>
</dbReference>
<organism evidence="2 3">
    <name type="scientific">Hufsiella ginkgonis</name>
    <dbReference type="NCBI Taxonomy" id="2695274"/>
    <lineage>
        <taxon>Bacteria</taxon>
        <taxon>Pseudomonadati</taxon>
        <taxon>Bacteroidota</taxon>
        <taxon>Sphingobacteriia</taxon>
        <taxon>Sphingobacteriales</taxon>
        <taxon>Sphingobacteriaceae</taxon>
        <taxon>Hufsiella</taxon>
    </lineage>
</organism>
<evidence type="ECO:0000313" key="3">
    <source>
        <dbReference type="Proteomes" id="UP000451233"/>
    </source>
</evidence>
<keyword evidence="1" id="KW-0812">Transmembrane</keyword>
<dbReference type="Proteomes" id="UP000451233">
    <property type="component" value="Unassembled WGS sequence"/>
</dbReference>
<feature type="transmembrane region" description="Helical" evidence="1">
    <location>
        <begin position="12"/>
        <end position="30"/>
    </location>
</feature>
<evidence type="ECO:0000313" key="2">
    <source>
        <dbReference type="EMBL" id="MXV14107.1"/>
    </source>
</evidence>
<sequence length="164" mass="18230">MKNLLSLRRENRITVVYLLALMVVFILQSYKPFPPAPADAEVVYLVIKPSLSKQLLTEIAGRLKEQHIYVDYGTLRYRNGQLVMIDISIRARVAGKPDALYRVSEHDFKTIVFYSEAGGEQTGFGKGLPAGLSKTGKKIVTENLVGLMIQGGGSRMVLGSWRSE</sequence>
<keyword evidence="1" id="KW-0472">Membrane</keyword>
<dbReference type="AlphaFoldDB" id="A0A7K1XTH1"/>
<keyword evidence="1" id="KW-1133">Transmembrane helix</keyword>
<dbReference type="RefSeq" id="WP_160905109.1">
    <property type="nucleotide sequence ID" value="NZ_WVHS01000001.1"/>
</dbReference>
<proteinExistence type="predicted"/>
<gene>
    <name evidence="2" type="ORF">GS398_02250</name>
</gene>
<reference evidence="2 3" key="1">
    <citation type="submission" date="2019-11" db="EMBL/GenBank/DDBJ databases">
        <title>Pedobacter sp. HMF7056 Genome sequencing and assembly.</title>
        <authorList>
            <person name="Kang H."/>
            <person name="Kim H."/>
            <person name="Joh K."/>
        </authorList>
    </citation>
    <scope>NUCLEOTIDE SEQUENCE [LARGE SCALE GENOMIC DNA]</scope>
    <source>
        <strain evidence="2 3">HMF7056</strain>
    </source>
</reference>
<protein>
    <submittedName>
        <fullName evidence="2">Uncharacterized protein</fullName>
    </submittedName>
</protein>
<comment type="caution">
    <text evidence="2">The sequence shown here is derived from an EMBL/GenBank/DDBJ whole genome shotgun (WGS) entry which is preliminary data.</text>
</comment>
<keyword evidence="3" id="KW-1185">Reference proteome</keyword>
<name>A0A7K1XTH1_9SPHI</name>